<feature type="region of interest" description="Disordered" evidence="5">
    <location>
        <begin position="300"/>
        <end position="321"/>
    </location>
</feature>
<accession>A0A6A6WF24</accession>
<dbReference type="Pfam" id="PF04479">
    <property type="entry name" value="RTA1"/>
    <property type="match status" value="1"/>
</dbReference>
<dbReference type="EMBL" id="ML996567">
    <property type="protein sequence ID" value="KAF2760759.1"/>
    <property type="molecule type" value="Genomic_DNA"/>
</dbReference>
<keyword evidence="4 6" id="KW-0472">Membrane</keyword>
<feature type="transmembrane region" description="Helical" evidence="6">
    <location>
        <begin position="64"/>
        <end position="85"/>
    </location>
</feature>
<feature type="transmembrane region" description="Helical" evidence="6">
    <location>
        <begin position="140"/>
        <end position="163"/>
    </location>
</feature>
<evidence type="ECO:0000256" key="1">
    <source>
        <dbReference type="ARBA" id="ARBA00004141"/>
    </source>
</evidence>
<evidence type="ECO:0000313" key="8">
    <source>
        <dbReference type="Proteomes" id="UP000799437"/>
    </source>
</evidence>
<dbReference type="PANTHER" id="PTHR31465:SF9">
    <property type="entry name" value="SPHINGOID LONG-CHAIN BASE TRANSPORTER RSB1"/>
    <property type="match status" value="1"/>
</dbReference>
<feature type="transmembrane region" description="Helical" evidence="6">
    <location>
        <begin position="175"/>
        <end position="199"/>
    </location>
</feature>
<dbReference type="OrthoDB" id="4521223at2759"/>
<evidence type="ECO:0000256" key="4">
    <source>
        <dbReference type="ARBA" id="ARBA00023136"/>
    </source>
</evidence>
<dbReference type="GO" id="GO:0005886">
    <property type="term" value="C:plasma membrane"/>
    <property type="evidence" value="ECO:0007669"/>
    <property type="project" value="TreeGrafter"/>
</dbReference>
<gene>
    <name evidence="7" type="ORF">EJ05DRAFT_473373</name>
</gene>
<comment type="subcellular location">
    <subcellularLocation>
        <location evidence="1">Membrane</location>
        <topology evidence="1">Multi-pass membrane protein</topology>
    </subcellularLocation>
</comment>
<dbReference type="InterPro" id="IPR007568">
    <property type="entry name" value="RTA1"/>
</dbReference>
<dbReference type="InterPro" id="IPR036259">
    <property type="entry name" value="MFS_trans_sf"/>
</dbReference>
<name>A0A6A6WF24_9PEZI</name>
<feature type="transmembrane region" description="Helical" evidence="6">
    <location>
        <begin position="37"/>
        <end position="57"/>
    </location>
</feature>
<evidence type="ECO:0000256" key="2">
    <source>
        <dbReference type="ARBA" id="ARBA00022692"/>
    </source>
</evidence>
<evidence type="ECO:0000256" key="5">
    <source>
        <dbReference type="SAM" id="MobiDB-lite"/>
    </source>
</evidence>
<reference evidence="7" key="1">
    <citation type="journal article" date="2020" name="Stud. Mycol.">
        <title>101 Dothideomycetes genomes: a test case for predicting lifestyles and emergence of pathogens.</title>
        <authorList>
            <person name="Haridas S."/>
            <person name="Albert R."/>
            <person name="Binder M."/>
            <person name="Bloem J."/>
            <person name="Labutti K."/>
            <person name="Salamov A."/>
            <person name="Andreopoulos B."/>
            <person name="Baker S."/>
            <person name="Barry K."/>
            <person name="Bills G."/>
            <person name="Bluhm B."/>
            <person name="Cannon C."/>
            <person name="Castanera R."/>
            <person name="Culley D."/>
            <person name="Daum C."/>
            <person name="Ezra D."/>
            <person name="Gonzalez J."/>
            <person name="Henrissat B."/>
            <person name="Kuo A."/>
            <person name="Liang C."/>
            <person name="Lipzen A."/>
            <person name="Lutzoni F."/>
            <person name="Magnuson J."/>
            <person name="Mondo S."/>
            <person name="Nolan M."/>
            <person name="Ohm R."/>
            <person name="Pangilinan J."/>
            <person name="Park H.-J."/>
            <person name="Ramirez L."/>
            <person name="Alfaro M."/>
            <person name="Sun H."/>
            <person name="Tritt A."/>
            <person name="Yoshinaga Y."/>
            <person name="Zwiers L.-H."/>
            <person name="Turgeon B."/>
            <person name="Goodwin S."/>
            <person name="Spatafora J."/>
            <person name="Crous P."/>
            <person name="Grigoriev I."/>
        </authorList>
    </citation>
    <scope>NUCLEOTIDE SEQUENCE</scope>
    <source>
        <strain evidence="7">CBS 121739</strain>
    </source>
</reference>
<dbReference type="RefSeq" id="XP_033603210.1">
    <property type="nucleotide sequence ID" value="XM_033743388.1"/>
</dbReference>
<dbReference type="GeneID" id="54484442"/>
<dbReference type="GO" id="GO:0000324">
    <property type="term" value="C:fungal-type vacuole"/>
    <property type="evidence" value="ECO:0007669"/>
    <property type="project" value="TreeGrafter"/>
</dbReference>
<feature type="transmembrane region" description="Helical" evidence="6">
    <location>
        <begin position="97"/>
        <end position="119"/>
    </location>
</feature>
<dbReference type="Proteomes" id="UP000799437">
    <property type="component" value="Unassembled WGS sequence"/>
</dbReference>
<dbReference type="SUPFAM" id="SSF103473">
    <property type="entry name" value="MFS general substrate transporter"/>
    <property type="match status" value="1"/>
</dbReference>
<dbReference type="PANTHER" id="PTHR31465">
    <property type="entry name" value="PROTEIN RTA1-RELATED"/>
    <property type="match status" value="1"/>
</dbReference>
<organism evidence="7 8">
    <name type="scientific">Pseudovirgaria hyperparasitica</name>
    <dbReference type="NCBI Taxonomy" id="470096"/>
    <lineage>
        <taxon>Eukaryota</taxon>
        <taxon>Fungi</taxon>
        <taxon>Dikarya</taxon>
        <taxon>Ascomycota</taxon>
        <taxon>Pezizomycotina</taxon>
        <taxon>Dothideomycetes</taxon>
        <taxon>Dothideomycetes incertae sedis</taxon>
        <taxon>Acrospermales</taxon>
        <taxon>Acrospermaceae</taxon>
        <taxon>Pseudovirgaria</taxon>
    </lineage>
</organism>
<sequence length="321" mass="35292">MSDSITLPSGQVITDLDQCTLDICPIDIARFHYLPNVAGNVFFCIVFGVCLLLQLFFGIKHKTWGYMVAMVFGLVLELLGYVGRLLLHNNPFLFDNFLLYLICLTIGPAFLSAAIYLCLGRIIVIYSPALSRLKPRTYTVLFVSCDLLSLVLQALGGALASTADDEKSNDLGINIMIAGLVAQVVSLLVFMLLCADFAWSAHKRRSERDPAFAVLRSSFIWKAFLIGLGVATLTIFVRSVYRVAELFEGFDSELANNEPLFMALEGTMISIAVICLTGLHPGVAFKGNYAAGDFKFRTKKGKKDVESDANSDAQSQNVELR</sequence>
<keyword evidence="8" id="KW-1185">Reference proteome</keyword>
<feature type="transmembrane region" description="Helical" evidence="6">
    <location>
        <begin position="261"/>
        <end position="279"/>
    </location>
</feature>
<proteinExistence type="predicted"/>
<feature type="compositionally biased region" description="Polar residues" evidence="5">
    <location>
        <begin position="308"/>
        <end position="321"/>
    </location>
</feature>
<evidence type="ECO:0000313" key="7">
    <source>
        <dbReference type="EMBL" id="KAF2760759.1"/>
    </source>
</evidence>
<dbReference type="AlphaFoldDB" id="A0A6A6WF24"/>
<evidence type="ECO:0000256" key="3">
    <source>
        <dbReference type="ARBA" id="ARBA00022989"/>
    </source>
</evidence>
<evidence type="ECO:0000256" key="6">
    <source>
        <dbReference type="SAM" id="Phobius"/>
    </source>
</evidence>
<keyword evidence="3 6" id="KW-1133">Transmembrane helix</keyword>
<keyword evidence="2 6" id="KW-0812">Transmembrane</keyword>
<protein>
    <submittedName>
        <fullName evidence="7">Putative RTA1 domain protein</fullName>
    </submittedName>
</protein>
<feature type="transmembrane region" description="Helical" evidence="6">
    <location>
        <begin position="219"/>
        <end position="241"/>
    </location>
</feature>